<feature type="signal peptide" evidence="3">
    <location>
        <begin position="1"/>
        <end position="24"/>
    </location>
</feature>
<dbReference type="Gene3D" id="3.10.450.10">
    <property type="match status" value="1"/>
</dbReference>
<evidence type="ECO:0000313" key="5">
    <source>
        <dbReference type="Proteomes" id="UP000515124"/>
    </source>
</evidence>
<dbReference type="CDD" id="cd00042">
    <property type="entry name" value="CY"/>
    <property type="match status" value="1"/>
</dbReference>
<dbReference type="RefSeq" id="XP_021833603.1">
    <property type="nucleotide sequence ID" value="XM_021977911.1"/>
</dbReference>
<evidence type="ECO:0000313" key="6">
    <source>
        <dbReference type="RefSeq" id="XP_021833603.1"/>
    </source>
</evidence>
<evidence type="ECO:0000256" key="2">
    <source>
        <dbReference type="ARBA" id="ARBA00022704"/>
    </source>
</evidence>
<dbReference type="Pfam" id="PF16845">
    <property type="entry name" value="SQAPI"/>
    <property type="match status" value="1"/>
</dbReference>
<evidence type="ECO:0000259" key="4">
    <source>
        <dbReference type="Pfam" id="PF16845"/>
    </source>
</evidence>
<dbReference type="GeneID" id="110773393"/>
<evidence type="ECO:0000256" key="3">
    <source>
        <dbReference type="SAM" id="SignalP"/>
    </source>
</evidence>
<keyword evidence="5" id="KW-1185">Reference proteome</keyword>
<keyword evidence="3" id="KW-0732">Signal</keyword>
<proteinExistence type="predicted"/>
<feature type="chain" id="PRO_5028259480" evidence="3">
    <location>
        <begin position="25"/>
        <end position="133"/>
    </location>
</feature>
<feature type="domain" description="Cystatin" evidence="4">
    <location>
        <begin position="42"/>
        <end position="126"/>
    </location>
</feature>
<name>A0A6P5U0N7_PRUAV</name>
<dbReference type="PANTHER" id="PTHR47364:SF2">
    <property type="entry name" value="CYSTEINE PROTEINASE INHIBITOR 5"/>
    <property type="match status" value="1"/>
</dbReference>
<gene>
    <name evidence="6" type="primary">LOC110773393</name>
</gene>
<reference evidence="6" key="1">
    <citation type="submission" date="2025-08" db="UniProtKB">
        <authorList>
            <consortium name="RefSeq"/>
        </authorList>
    </citation>
    <scope>IDENTIFICATION</scope>
</reference>
<dbReference type="GO" id="GO:0004869">
    <property type="term" value="F:cysteine-type endopeptidase inhibitor activity"/>
    <property type="evidence" value="ECO:0007669"/>
    <property type="project" value="UniProtKB-KW"/>
</dbReference>
<dbReference type="Proteomes" id="UP000515124">
    <property type="component" value="Unplaced"/>
</dbReference>
<keyword evidence="1" id="KW-0646">Protease inhibitor</keyword>
<dbReference type="AlphaFoldDB" id="A0A6P5U0N7"/>
<keyword evidence="2" id="KW-0789">Thiol protease inhibitor</keyword>
<dbReference type="PANTHER" id="PTHR47364">
    <property type="entry name" value="CYSTEINE PROTEINASE INHIBITOR 5"/>
    <property type="match status" value="1"/>
</dbReference>
<dbReference type="SUPFAM" id="SSF54403">
    <property type="entry name" value="Cystatin/monellin"/>
    <property type="match status" value="1"/>
</dbReference>
<protein>
    <submittedName>
        <fullName evidence="6">Cysteine proteinase inhibitor 1-like</fullName>
    </submittedName>
</protein>
<organism evidence="5 6">
    <name type="scientific">Prunus avium</name>
    <name type="common">Cherry</name>
    <name type="synonym">Cerasus avium</name>
    <dbReference type="NCBI Taxonomy" id="42229"/>
    <lineage>
        <taxon>Eukaryota</taxon>
        <taxon>Viridiplantae</taxon>
        <taxon>Streptophyta</taxon>
        <taxon>Embryophyta</taxon>
        <taxon>Tracheophyta</taxon>
        <taxon>Spermatophyta</taxon>
        <taxon>Magnoliopsida</taxon>
        <taxon>eudicotyledons</taxon>
        <taxon>Gunneridae</taxon>
        <taxon>Pentapetalae</taxon>
        <taxon>rosids</taxon>
        <taxon>fabids</taxon>
        <taxon>Rosales</taxon>
        <taxon>Rosaceae</taxon>
        <taxon>Amygdaloideae</taxon>
        <taxon>Amygdaleae</taxon>
        <taxon>Prunus</taxon>
    </lineage>
</organism>
<dbReference type="Gramene" id="Pav_sc0002839.1_g120.1.mk:mrna">
    <property type="protein sequence ID" value="Pav_sc0002839.1_g120.1.mk:CDS:1"/>
    <property type="gene ID" value="Pav_sc0002839.1_g120.1.mk"/>
</dbReference>
<dbReference type="KEGG" id="pavi:110773393"/>
<evidence type="ECO:0000256" key="1">
    <source>
        <dbReference type="ARBA" id="ARBA00022690"/>
    </source>
</evidence>
<dbReference type="InterPro" id="IPR000010">
    <property type="entry name" value="Cystatin_dom"/>
</dbReference>
<accession>A0A6P5U0N7</accession>
<dbReference type="InterPro" id="IPR046350">
    <property type="entry name" value="Cystatin_sf"/>
</dbReference>
<sequence>MRPQLQWLLLALIGLLLPLMLVAATTPSQPLAGGWKPIAKENIIDPRLKLMADFTVSMYNLRTHKKLFVVRVVCGDTQIAAGQNYRLVVLAKDGQSLPNSTIDHAHYELRVYEKLWEDLWKLVSFVNSTIEQN</sequence>